<comment type="caution">
    <text evidence="7">The sequence shown here is derived from an EMBL/GenBank/DDBJ whole genome shotgun (WGS) entry which is preliminary data.</text>
</comment>
<keyword evidence="8" id="KW-1185">Reference proteome</keyword>
<dbReference type="PANTHER" id="PTHR13789:SF318">
    <property type="entry name" value="GERANYLGERANYL DIPHOSPHATE REDUCTASE"/>
    <property type="match status" value="1"/>
</dbReference>
<dbReference type="SUPFAM" id="SSF51905">
    <property type="entry name" value="FAD/NAD(P)-binding domain"/>
    <property type="match status" value="1"/>
</dbReference>
<name>A0ABU1V7S8_9BURK</name>
<dbReference type="GO" id="GO:0018658">
    <property type="term" value="F:salicylate 1-monooxygenase activity"/>
    <property type="evidence" value="ECO:0007669"/>
    <property type="project" value="UniProtKB-EC"/>
</dbReference>
<protein>
    <submittedName>
        <fullName evidence="7">Salicylate hydroxylase</fullName>
        <ecNumber evidence="7">1.14.13.1</ecNumber>
    </submittedName>
</protein>
<dbReference type="Pfam" id="PF01494">
    <property type="entry name" value="FAD_binding_3"/>
    <property type="match status" value="1"/>
</dbReference>
<evidence type="ECO:0000256" key="1">
    <source>
        <dbReference type="ARBA" id="ARBA00001974"/>
    </source>
</evidence>
<dbReference type="PRINTS" id="PR00420">
    <property type="entry name" value="RNGMNOXGNASE"/>
</dbReference>
<evidence type="ECO:0000313" key="8">
    <source>
        <dbReference type="Proteomes" id="UP001265550"/>
    </source>
</evidence>
<dbReference type="SUPFAM" id="SSF54373">
    <property type="entry name" value="FAD-linked reductases, C-terminal domain"/>
    <property type="match status" value="1"/>
</dbReference>
<keyword evidence="5" id="KW-0503">Monooxygenase</keyword>
<dbReference type="EC" id="1.14.13.1" evidence="7"/>
<keyword evidence="4 7" id="KW-0560">Oxidoreductase</keyword>
<evidence type="ECO:0000256" key="3">
    <source>
        <dbReference type="ARBA" id="ARBA00022827"/>
    </source>
</evidence>
<keyword evidence="2" id="KW-0285">Flavoprotein</keyword>
<feature type="domain" description="FAD-binding" evidence="6">
    <location>
        <begin position="5"/>
        <end position="350"/>
    </location>
</feature>
<dbReference type="PANTHER" id="PTHR13789">
    <property type="entry name" value="MONOOXYGENASE"/>
    <property type="match status" value="1"/>
</dbReference>
<dbReference type="InterPro" id="IPR036188">
    <property type="entry name" value="FAD/NAD-bd_sf"/>
</dbReference>
<organism evidence="7 8">
    <name type="scientific">Hydrogenophaga laconesensis</name>
    <dbReference type="NCBI Taxonomy" id="1805971"/>
    <lineage>
        <taxon>Bacteria</taxon>
        <taxon>Pseudomonadati</taxon>
        <taxon>Pseudomonadota</taxon>
        <taxon>Betaproteobacteria</taxon>
        <taxon>Burkholderiales</taxon>
        <taxon>Comamonadaceae</taxon>
        <taxon>Hydrogenophaga</taxon>
    </lineage>
</organism>
<comment type="cofactor">
    <cofactor evidence="1">
        <name>FAD</name>
        <dbReference type="ChEBI" id="CHEBI:57692"/>
    </cofactor>
</comment>
<keyword evidence="3" id="KW-0274">FAD</keyword>
<evidence type="ECO:0000259" key="6">
    <source>
        <dbReference type="Pfam" id="PF01494"/>
    </source>
</evidence>
<dbReference type="InterPro" id="IPR002938">
    <property type="entry name" value="FAD-bd"/>
</dbReference>
<evidence type="ECO:0000256" key="5">
    <source>
        <dbReference type="ARBA" id="ARBA00023033"/>
    </source>
</evidence>
<dbReference type="InterPro" id="IPR050493">
    <property type="entry name" value="FAD-dep_Monooxygenase_BioMet"/>
</dbReference>
<reference evidence="7 8" key="1">
    <citation type="submission" date="2023-07" db="EMBL/GenBank/DDBJ databases">
        <title>Sorghum-associated microbial communities from plants grown in Nebraska, USA.</title>
        <authorList>
            <person name="Schachtman D."/>
        </authorList>
    </citation>
    <scope>NUCLEOTIDE SEQUENCE [LARGE SCALE GENOMIC DNA]</scope>
    <source>
        <strain evidence="7 8">BE240</strain>
    </source>
</reference>
<evidence type="ECO:0000313" key="7">
    <source>
        <dbReference type="EMBL" id="MDR7093504.1"/>
    </source>
</evidence>
<dbReference type="Gene3D" id="3.50.50.60">
    <property type="entry name" value="FAD/NAD(P)-binding domain"/>
    <property type="match status" value="1"/>
</dbReference>
<proteinExistence type="predicted"/>
<dbReference type="RefSeq" id="WP_204732639.1">
    <property type="nucleotide sequence ID" value="NZ_JAVDWE010000002.1"/>
</dbReference>
<sequence length="408" mass="44712">MYRKTRIAVSGAGIGGLTAALALLQRGFQVDIFEQASAFGEVGAGIQLSANGTRCLFALGLQQDMLRCASQPAAKEIRHWHSGDTWRLFDLGAESVERYGSPYLMMHRADLHGVLVRAIQALRPQALHLNARLIAVAQDEEGVELRFEDGTVHRAGALIGADGVHSRVRQVLHGDDDPCYTGCMAWRGVIPAADLPEHLRRPVGTNWVGPGAHVITYPLRNGELMNFVGIVERAAWQKESWTEQGSVDECRADFPGWHADVLAMVERLGKPFKWALMGRNPLPRWGLGRVTLLGDACHPTLPFLAQGAMMAIEDGVVLARCLDGCPDDPATALLRYERLRHARTSAIVRKSAENAKRFHNPALASPEGAHAYIDTEWAADKVRARYDWLFEYDALSVDAGAQAAAEMA</sequence>
<evidence type="ECO:0000256" key="2">
    <source>
        <dbReference type="ARBA" id="ARBA00022630"/>
    </source>
</evidence>
<accession>A0ABU1V7S8</accession>
<evidence type="ECO:0000256" key="4">
    <source>
        <dbReference type="ARBA" id="ARBA00023002"/>
    </source>
</evidence>
<gene>
    <name evidence="7" type="ORF">J2X09_001236</name>
</gene>
<dbReference type="EMBL" id="JAVDWE010000002">
    <property type="protein sequence ID" value="MDR7093504.1"/>
    <property type="molecule type" value="Genomic_DNA"/>
</dbReference>
<dbReference type="Proteomes" id="UP001265550">
    <property type="component" value="Unassembled WGS sequence"/>
</dbReference>